<organism evidence="1 2">
    <name type="scientific">Argiope bruennichi</name>
    <name type="common">Wasp spider</name>
    <name type="synonym">Aranea bruennichi</name>
    <dbReference type="NCBI Taxonomy" id="94029"/>
    <lineage>
        <taxon>Eukaryota</taxon>
        <taxon>Metazoa</taxon>
        <taxon>Ecdysozoa</taxon>
        <taxon>Arthropoda</taxon>
        <taxon>Chelicerata</taxon>
        <taxon>Arachnida</taxon>
        <taxon>Araneae</taxon>
        <taxon>Araneomorphae</taxon>
        <taxon>Entelegynae</taxon>
        <taxon>Araneoidea</taxon>
        <taxon>Araneidae</taxon>
        <taxon>Argiope</taxon>
    </lineage>
</organism>
<name>A0A8T0F1G1_ARGBR</name>
<protein>
    <submittedName>
        <fullName evidence="1">Uncharacterized protein</fullName>
    </submittedName>
</protein>
<comment type="caution">
    <text evidence="1">The sequence shown here is derived from an EMBL/GenBank/DDBJ whole genome shotgun (WGS) entry which is preliminary data.</text>
</comment>
<dbReference type="EMBL" id="JABXBU010001863">
    <property type="protein sequence ID" value="KAF8782748.1"/>
    <property type="molecule type" value="Genomic_DNA"/>
</dbReference>
<accession>A0A8T0F1G1</accession>
<evidence type="ECO:0000313" key="1">
    <source>
        <dbReference type="EMBL" id="KAF8782748.1"/>
    </source>
</evidence>
<dbReference type="Proteomes" id="UP000807504">
    <property type="component" value="Unassembled WGS sequence"/>
</dbReference>
<reference evidence="1" key="2">
    <citation type="submission" date="2020-06" db="EMBL/GenBank/DDBJ databases">
        <authorList>
            <person name="Sheffer M."/>
        </authorList>
    </citation>
    <scope>NUCLEOTIDE SEQUENCE</scope>
</reference>
<gene>
    <name evidence="1" type="ORF">HNY73_012993</name>
</gene>
<keyword evidence="2" id="KW-1185">Reference proteome</keyword>
<proteinExistence type="predicted"/>
<sequence>MSSRGNRRHPFLPARGSSTCAVRPLALLLLSLCSPSEPRLAPPYRSHSPSLLRSRAFFCSRPQRDLYPTQLVDETRTRTSALDVLGRRRNSRPGRPRAFFIYPGAETSQKCSSFNWNV</sequence>
<dbReference type="AlphaFoldDB" id="A0A8T0F1G1"/>
<reference evidence="1" key="1">
    <citation type="journal article" date="2020" name="bioRxiv">
        <title>Chromosome-level reference genome of the European wasp spider Argiope bruennichi: a resource for studies on range expansion and evolutionary adaptation.</title>
        <authorList>
            <person name="Sheffer M.M."/>
            <person name="Hoppe A."/>
            <person name="Krehenwinkel H."/>
            <person name="Uhl G."/>
            <person name="Kuss A.W."/>
            <person name="Jensen L."/>
            <person name="Jensen C."/>
            <person name="Gillespie R.G."/>
            <person name="Hoff K.J."/>
            <person name="Prost S."/>
        </authorList>
    </citation>
    <scope>NUCLEOTIDE SEQUENCE</scope>
</reference>
<evidence type="ECO:0000313" key="2">
    <source>
        <dbReference type="Proteomes" id="UP000807504"/>
    </source>
</evidence>